<protein>
    <recommendedName>
        <fullName evidence="3">DUF7745 domain-containing protein</fullName>
    </recommendedName>
</protein>
<evidence type="ECO:0000259" key="3">
    <source>
        <dbReference type="Pfam" id="PF24924"/>
    </source>
</evidence>
<organism evidence="4 5">
    <name type="scientific">Pisum sativum</name>
    <name type="common">Garden pea</name>
    <name type="synonym">Lathyrus oleraceus</name>
    <dbReference type="NCBI Taxonomy" id="3888"/>
    <lineage>
        <taxon>Eukaryota</taxon>
        <taxon>Viridiplantae</taxon>
        <taxon>Streptophyta</taxon>
        <taxon>Embryophyta</taxon>
        <taxon>Tracheophyta</taxon>
        <taxon>Spermatophyta</taxon>
        <taxon>Magnoliopsida</taxon>
        <taxon>eudicotyledons</taxon>
        <taxon>Gunneridae</taxon>
        <taxon>Pentapetalae</taxon>
        <taxon>rosids</taxon>
        <taxon>fabids</taxon>
        <taxon>Fabales</taxon>
        <taxon>Fabaceae</taxon>
        <taxon>Papilionoideae</taxon>
        <taxon>50 kb inversion clade</taxon>
        <taxon>NPAAA clade</taxon>
        <taxon>Hologalegina</taxon>
        <taxon>IRL clade</taxon>
        <taxon>Fabeae</taxon>
        <taxon>Lathyrus</taxon>
    </lineage>
</organism>
<feature type="compositionally biased region" description="Basic and acidic residues" evidence="2">
    <location>
        <begin position="427"/>
        <end position="441"/>
    </location>
</feature>
<comment type="caution">
    <text evidence="4">The sequence shown here is derived from an EMBL/GenBank/DDBJ whole genome shotgun (WGS) entry which is preliminary data.</text>
</comment>
<evidence type="ECO:0000256" key="2">
    <source>
        <dbReference type="SAM" id="MobiDB-lite"/>
    </source>
</evidence>
<feature type="domain" description="DUF7745" evidence="3">
    <location>
        <begin position="1"/>
        <end position="281"/>
    </location>
</feature>
<dbReference type="Pfam" id="PF24924">
    <property type="entry name" value="DUF7745"/>
    <property type="match status" value="1"/>
</dbReference>
<dbReference type="Gene3D" id="2.40.70.10">
    <property type="entry name" value="Acid Proteases"/>
    <property type="match status" value="1"/>
</dbReference>
<dbReference type="PANTHER" id="PTHR48154">
    <property type="entry name" value="PROTEIN, PUTATIVE-RELATED"/>
    <property type="match status" value="1"/>
</dbReference>
<feature type="coiled-coil region" evidence="1">
    <location>
        <begin position="309"/>
        <end position="357"/>
    </location>
</feature>
<feature type="compositionally biased region" description="Polar residues" evidence="2">
    <location>
        <begin position="411"/>
        <end position="423"/>
    </location>
</feature>
<evidence type="ECO:0000313" key="4">
    <source>
        <dbReference type="EMBL" id="KAI5411833.1"/>
    </source>
</evidence>
<dbReference type="Gramene" id="Psat05G0677800-T1">
    <property type="protein sequence ID" value="KAI5411833.1"/>
    <property type="gene ID" value="KIW84_056778"/>
</dbReference>
<dbReference type="EMBL" id="JAMSHJ010000005">
    <property type="protein sequence ID" value="KAI5411833.1"/>
    <property type="molecule type" value="Genomic_DNA"/>
</dbReference>
<feature type="region of interest" description="Disordered" evidence="2">
    <location>
        <begin position="411"/>
        <end position="441"/>
    </location>
</feature>
<name>A0A9D5AK37_PEA</name>
<evidence type="ECO:0000256" key="1">
    <source>
        <dbReference type="SAM" id="Coils"/>
    </source>
</evidence>
<accession>A0A9D5AK37</accession>
<dbReference type="PANTHER" id="PTHR48154:SF1">
    <property type="entry name" value="PROTEIN, PUTATIVE-RELATED"/>
    <property type="match status" value="1"/>
</dbReference>
<sequence>MEEYSCLLGIPVSSRVPFSGFEEIPRSHLIAEALHLKKYEIEAHWVKKGGLFGLPSDFLIKEATAFAQAGSADSFEAIFVLLIYGLALFPNIDDFGDVNAIRLFLIGNLVPTLLGDMYFSLHLRNSKGGGTIVCCSPLLYKWLISQLPQTPAFMENKQCLRWSQRLMSLTNDDIVWYDPSLSSLEIIDSCGEFSNVPLIGTKEGINYNPALARRQLGFPLRDKPNNMSLEGLFYQEGKDLQHLKQKIVHASHNVHRKGRSEFGPCNCVALDAYTLWVKKRALELKMAYPCERPVSMVVVEPLTLPNQDVEELEDALAKMKQEKDMWEEHFRALSKKNEELQLESKEKDALIELLEDRVMKRQRELEVPSSSMSQPFVAWKKIVDQLVLEKTQMKTSFETEIRHIRRNQADSPVQYLSQSSENHGTLRAREQRAEGRDRPPDCHDGVNSCFPKLIFSNACNFSREECYFREGFAPTFASMPASSPVMSVPAPIVHTLPRVEDTIYYSEPSEGPDVYEKMGEMKDQFLELRKELKTLRGKDFFGKSAAELCLVPNIKIPVKFKVPDFEKYKGYSCPLSHLMMYARKMSTHTDNDQFLIHYFQDSLTGVALRWYIGLDSASINTFNDLGEGFIKQYKYNLDMAPDRDQLSAPNDFTEMVNMGMRLEEGVREGRLSKDEASASKRYELYPSLVLKNLIQPRNPPQIPEPLPWWYKPELCCAFPQEAPEHDIENCYPLKYDVQKLMKSGMMSFEDCAPNVKANPFPAHGNSLVNMVDGCPGEFKVFDVRFIKRSLVQMHKDVCLVSECEHDHDACAVCSVNLRGCEIVKRDIQRLMDEGMIQIVQSHNVDDDVNVIVPVFKQQEWLVIQYDSNNNNSRRSVSPLVIRLAGPVPYSSDKVVPYQYNATMMKDGQEVPLPTTSSVVSIADVTKVTRSGRVFGPMFPKDKEETLVGKKTEVPSVDPVDCSKDKSGESSNLKTNDNDEVLRLIKRSEFNVVEQLLQTPSKISVLSLLMNSETHREALQRFLEQEFVEHDVTVDQFDHIVANITSCNNLSFCDEELPKEGRNHNLALHISMNYKEDALSNVPVDTGSSLNVLPKSTLSKLSYQGVPMRYSGVIVKAFDGSRKTIIGEVDLPVKIGPSDFQITFQVMDIHLAYNCLLGRPWIHDTGAFTSTLHQKLKFVKNGKLVIVGGEKALLVSHLSSFSYIEVEDEVGTPFQALSIASEKRVGAPMSSLKDAQKIVEEGTVDQWGRMLEVSDNKGRTGLGFQKGSSTVRSEDMQLSFRSGGFIHGNEQHLAVVLEDSEEEDCTNFVTHGKTCNNWITIDIPIILHRSKLVPNPIEYNDPSPSPNFEFPMFEAEEESDVEVNDELSRLS</sequence>
<dbReference type="Proteomes" id="UP001058974">
    <property type="component" value="Chromosome 5"/>
</dbReference>
<reference evidence="4 5" key="1">
    <citation type="journal article" date="2022" name="Nat. Genet.">
        <title>Improved pea reference genome and pan-genome highlight genomic features and evolutionary characteristics.</title>
        <authorList>
            <person name="Yang T."/>
            <person name="Liu R."/>
            <person name="Luo Y."/>
            <person name="Hu S."/>
            <person name="Wang D."/>
            <person name="Wang C."/>
            <person name="Pandey M.K."/>
            <person name="Ge S."/>
            <person name="Xu Q."/>
            <person name="Li N."/>
            <person name="Li G."/>
            <person name="Huang Y."/>
            <person name="Saxena R.K."/>
            <person name="Ji Y."/>
            <person name="Li M."/>
            <person name="Yan X."/>
            <person name="He Y."/>
            <person name="Liu Y."/>
            <person name="Wang X."/>
            <person name="Xiang C."/>
            <person name="Varshney R.K."/>
            <person name="Ding H."/>
            <person name="Gao S."/>
            <person name="Zong X."/>
        </authorList>
    </citation>
    <scope>NUCLEOTIDE SEQUENCE [LARGE SCALE GENOMIC DNA]</scope>
    <source>
        <strain evidence="4 5">cv. Zhongwan 6</strain>
    </source>
</reference>
<dbReference type="CDD" id="cd00303">
    <property type="entry name" value="retropepsin_like"/>
    <property type="match status" value="1"/>
</dbReference>
<proteinExistence type="predicted"/>
<keyword evidence="5" id="KW-1185">Reference proteome</keyword>
<evidence type="ECO:0000313" key="5">
    <source>
        <dbReference type="Proteomes" id="UP001058974"/>
    </source>
</evidence>
<feature type="region of interest" description="Disordered" evidence="2">
    <location>
        <begin position="954"/>
        <end position="974"/>
    </location>
</feature>
<dbReference type="InterPro" id="IPR021109">
    <property type="entry name" value="Peptidase_aspartic_dom_sf"/>
</dbReference>
<dbReference type="InterPro" id="IPR056647">
    <property type="entry name" value="DUF7745"/>
</dbReference>
<keyword evidence="1" id="KW-0175">Coiled coil</keyword>
<gene>
    <name evidence="4" type="ORF">KIW84_056778</name>
</gene>